<dbReference type="Proteomes" id="UP000654075">
    <property type="component" value="Unassembled WGS sequence"/>
</dbReference>
<proteinExistence type="predicted"/>
<evidence type="ECO:0000313" key="2">
    <source>
        <dbReference type="EMBL" id="CAE8640959.1"/>
    </source>
</evidence>
<dbReference type="AlphaFoldDB" id="A0A813HTA0"/>
<gene>
    <name evidence="2" type="ORF">PGLA1383_LOCUS55687</name>
</gene>
<accession>A0A813HTA0</accession>
<keyword evidence="3" id="KW-1185">Reference proteome</keyword>
<name>A0A813HTA0_POLGL</name>
<feature type="non-terminal residue" evidence="2">
    <location>
        <position position="1"/>
    </location>
</feature>
<reference evidence="2" key="1">
    <citation type="submission" date="2021-02" db="EMBL/GenBank/DDBJ databases">
        <authorList>
            <person name="Dougan E. K."/>
            <person name="Rhodes N."/>
            <person name="Thang M."/>
            <person name="Chan C."/>
        </authorList>
    </citation>
    <scope>NUCLEOTIDE SEQUENCE</scope>
</reference>
<feature type="compositionally biased region" description="Polar residues" evidence="1">
    <location>
        <begin position="64"/>
        <end position="80"/>
    </location>
</feature>
<feature type="compositionally biased region" description="Low complexity" evidence="1">
    <location>
        <begin position="31"/>
        <end position="63"/>
    </location>
</feature>
<dbReference type="EMBL" id="CAJNNV010032757">
    <property type="protein sequence ID" value="CAE8640959.1"/>
    <property type="molecule type" value="Genomic_DNA"/>
</dbReference>
<sequence>AVATMLADYPDLVAQIPKAGSPKTPHRPKQQESPQQQLQHLLQQPQEQQEQQQEGVQQQHSGLGNATKTSQQQKIEVMSSDQHVLDPLRAKGGAAAELLVRLVLSGRGRASQRLRMLRYLRSSASEASLPQVFILRAPPGLGKSSWASAQLRAQVGLGDGSDE</sequence>
<feature type="region of interest" description="Disordered" evidence="1">
    <location>
        <begin position="1"/>
        <end position="80"/>
    </location>
</feature>
<feature type="non-terminal residue" evidence="2">
    <location>
        <position position="163"/>
    </location>
</feature>
<evidence type="ECO:0000256" key="1">
    <source>
        <dbReference type="SAM" id="MobiDB-lite"/>
    </source>
</evidence>
<organism evidence="2 3">
    <name type="scientific">Polarella glacialis</name>
    <name type="common">Dinoflagellate</name>
    <dbReference type="NCBI Taxonomy" id="89957"/>
    <lineage>
        <taxon>Eukaryota</taxon>
        <taxon>Sar</taxon>
        <taxon>Alveolata</taxon>
        <taxon>Dinophyceae</taxon>
        <taxon>Suessiales</taxon>
        <taxon>Suessiaceae</taxon>
        <taxon>Polarella</taxon>
    </lineage>
</organism>
<comment type="caution">
    <text evidence="2">The sequence shown here is derived from an EMBL/GenBank/DDBJ whole genome shotgun (WGS) entry which is preliminary data.</text>
</comment>
<protein>
    <submittedName>
        <fullName evidence="2">Uncharacterized protein</fullName>
    </submittedName>
</protein>
<evidence type="ECO:0000313" key="3">
    <source>
        <dbReference type="Proteomes" id="UP000654075"/>
    </source>
</evidence>